<feature type="modified residue" description="4-aspartylphosphate" evidence="5">
    <location>
        <position position="391"/>
    </location>
</feature>
<dbReference type="Pfam" id="PF00072">
    <property type="entry name" value="Response_reg"/>
    <property type="match status" value="1"/>
</dbReference>
<dbReference type="PROSITE" id="PS50110">
    <property type="entry name" value="RESPONSE_REGULATORY"/>
    <property type="match status" value="1"/>
</dbReference>
<dbReference type="CDD" id="cd17546">
    <property type="entry name" value="REC_hyHK_CKI1_RcsC-like"/>
    <property type="match status" value="1"/>
</dbReference>
<dbReference type="InParanoid" id="D9QK79"/>
<dbReference type="PANTHER" id="PTHR45339">
    <property type="entry name" value="HYBRID SIGNAL TRANSDUCTION HISTIDINE KINASE J"/>
    <property type="match status" value="1"/>
</dbReference>
<dbReference type="BioCyc" id="BSUB633149:G1GM8-2352-MONOMER"/>
<dbReference type="STRING" id="633149.Bresu_2354"/>
<evidence type="ECO:0000313" key="9">
    <source>
        <dbReference type="Proteomes" id="UP000002696"/>
    </source>
</evidence>
<dbReference type="SMART" id="SM00448">
    <property type="entry name" value="REC"/>
    <property type="match status" value="1"/>
</dbReference>
<dbReference type="SUPFAM" id="SSF52172">
    <property type="entry name" value="CheY-like"/>
    <property type="match status" value="1"/>
</dbReference>
<evidence type="ECO:0000256" key="2">
    <source>
        <dbReference type="ARBA" id="ARBA00012438"/>
    </source>
</evidence>
<dbReference type="Pfam" id="PF00989">
    <property type="entry name" value="PAS"/>
    <property type="match status" value="1"/>
</dbReference>
<evidence type="ECO:0000256" key="3">
    <source>
        <dbReference type="ARBA" id="ARBA00022553"/>
    </source>
</evidence>
<gene>
    <name evidence="8" type="ordered locus">Bresu_2354</name>
</gene>
<dbReference type="InterPro" id="IPR035965">
    <property type="entry name" value="PAS-like_dom_sf"/>
</dbReference>
<dbReference type="eggNOG" id="COG0784">
    <property type="taxonomic scope" value="Bacteria"/>
</dbReference>
<evidence type="ECO:0000256" key="1">
    <source>
        <dbReference type="ARBA" id="ARBA00000085"/>
    </source>
</evidence>
<feature type="compositionally biased region" description="Low complexity" evidence="6">
    <location>
        <begin position="309"/>
        <end position="330"/>
    </location>
</feature>
<evidence type="ECO:0000256" key="4">
    <source>
        <dbReference type="ARBA" id="ARBA00023012"/>
    </source>
</evidence>
<keyword evidence="9" id="KW-1185">Reference proteome</keyword>
<keyword evidence="3 5" id="KW-0597">Phosphoprotein</keyword>
<dbReference type="Gene3D" id="1.10.287.130">
    <property type="match status" value="1"/>
</dbReference>
<feature type="region of interest" description="Disordered" evidence="6">
    <location>
        <begin position="309"/>
        <end position="339"/>
    </location>
</feature>
<dbReference type="Gene3D" id="3.40.50.2300">
    <property type="match status" value="1"/>
</dbReference>
<evidence type="ECO:0000313" key="8">
    <source>
        <dbReference type="EMBL" id="ADL01664.1"/>
    </source>
</evidence>
<dbReference type="Proteomes" id="UP000002696">
    <property type="component" value="Chromosome"/>
</dbReference>
<dbReference type="EMBL" id="CP002102">
    <property type="protein sequence ID" value="ADL01664.1"/>
    <property type="molecule type" value="Genomic_DNA"/>
</dbReference>
<reference evidence="9" key="1">
    <citation type="journal article" date="2011" name="J. Bacteriol.">
        <title>Genome sequences of eight morphologically diverse alphaproteobacteria.</title>
        <authorList>
            <consortium name="US DOE Joint Genome Institute"/>
            <person name="Brown P.J."/>
            <person name="Kysela D.T."/>
            <person name="Buechlein A."/>
            <person name="Hemmerich C."/>
            <person name="Brun Y.V."/>
        </authorList>
    </citation>
    <scope>NUCLEOTIDE SEQUENCE [LARGE SCALE GENOMIC DNA]</scope>
    <source>
        <strain evidence="9">ATCC 15264 / DSM 4735 / LMG 14903 / NBRC 16000 / CB 81</strain>
    </source>
</reference>
<dbReference type="Gene3D" id="3.30.450.20">
    <property type="entry name" value="PAS domain"/>
    <property type="match status" value="1"/>
</dbReference>
<protein>
    <recommendedName>
        <fullName evidence="2">histidine kinase</fullName>
        <ecNumber evidence="2">2.7.13.3</ecNumber>
    </recommendedName>
</protein>
<dbReference type="GO" id="GO:0000155">
    <property type="term" value="F:phosphorelay sensor kinase activity"/>
    <property type="evidence" value="ECO:0007669"/>
    <property type="project" value="InterPro"/>
</dbReference>
<dbReference type="Pfam" id="PF00512">
    <property type="entry name" value="HisKA"/>
    <property type="match status" value="1"/>
</dbReference>
<dbReference type="SUPFAM" id="SSF55785">
    <property type="entry name" value="PYP-like sensor domain (PAS domain)"/>
    <property type="match status" value="2"/>
</dbReference>
<dbReference type="InterPro" id="IPR001789">
    <property type="entry name" value="Sig_transdc_resp-reg_receiver"/>
</dbReference>
<dbReference type="InterPro" id="IPR011006">
    <property type="entry name" value="CheY-like_superfamily"/>
</dbReference>
<dbReference type="GO" id="GO:0006355">
    <property type="term" value="P:regulation of DNA-templated transcription"/>
    <property type="evidence" value="ECO:0007669"/>
    <property type="project" value="InterPro"/>
</dbReference>
<evidence type="ECO:0000259" key="7">
    <source>
        <dbReference type="PROSITE" id="PS50110"/>
    </source>
</evidence>
<dbReference type="InterPro" id="IPR036097">
    <property type="entry name" value="HisK_dim/P_sf"/>
</dbReference>
<comment type="catalytic activity">
    <reaction evidence="1">
        <text>ATP + protein L-histidine = ADP + protein N-phospho-L-histidine.</text>
        <dbReference type="EC" id="2.7.13.3"/>
    </reaction>
</comment>
<dbReference type="AlphaFoldDB" id="D9QK79"/>
<accession>D9QK79</accession>
<keyword evidence="4" id="KW-0902">Two-component regulatory system</keyword>
<dbReference type="CDD" id="cd00082">
    <property type="entry name" value="HisKA"/>
    <property type="match status" value="1"/>
</dbReference>
<dbReference type="PANTHER" id="PTHR45339:SF1">
    <property type="entry name" value="HYBRID SIGNAL TRANSDUCTION HISTIDINE KINASE J"/>
    <property type="match status" value="1"/>
</dbReference>
<organism evidence="8 9">
    <name type="scientific">Brevundimonas subvibrioides (strain ATCC 15264 / DSM 4735 / LMG 14903 / NBRC 16000 / CB 81)</name>
    <name type="common">Caulobacter subvibrioides</name>
    <dbReference type="NCBI Taxonomy" id="633149"/>
    <lineage>
        <taxon>Bacteria</taxon>
        <taxon>Pseudomonadati</taxon>
        <taxon>Pseudomonadota</taxon>
        <taxon>Alphaproteobacteria</taxon>
        <taxon>Caulobacterales</taxon>
        <taxon>Caulobacteraceae</taxon>
        <taxon>Brevundimonas</taxon>
    </lineage>
</organism>
<dbReference type="RefSeq" id="WP_013269765.1">
    <property type="nucleotide sequence ID" value="NC_014375.1"/>
</dbReference>
<dbReference type="HOGENOM" id="CLU_573270_0_0_5"/>
<proteinExistence type="predicted"/>
<evidence type="ECO:0000256" key="5">
    <source>
        <dbReference type="PROSITE-ProRule" id="PRU00169"/>
    </source>
</evidence>
<dbReference type="InterPro" id="IPR003661">
    <property type="entry name" value="HisK_dim/P_dom"/>
</dbReference>
<sequence length="476" mass="51318">MSILADHSFTAAWNCLKRPVWLYDPQTGRKPYANPAALALFGAAGLEALAARDFYARSPAIKARIRRLVDQTADGRTVRERWTFFPHGHPVTAEATVSAVRDDAGQVLLLFEAAPEDVPAEDRRAAEALRHASTVISLFDGEGRRLFSNPAAFRAYGDLEDDFAGRFADPAEGLAMLAAAARAPVAGLRAVVTRHGSRWHHMDARSVPDPVTGRPCVLLNEQDVTPRVEAELARSAAEQKATMADARQRFLTDMSHELRTPLNAVIGFSRLLSDAGLAEESTDHARRIHAAGQDLLEVVNRMIEDPMGEATAPDAAPAASEVMAASEPEPAYGPEPSEMPLRTLYVDDNESNRTLVRTMLATMGIVCETADDGHAGVRAAAAGDWDVILMDIQMPVMDGVEATRRIRALDGAVAATPIIALTANTLDAQIPTYVEAGMDDCVAKPVNMVELITKTSHWGRSGWREAVMGDSVLASA</sequence>
<name>D9QK79_BRESC</name>
<dbReference type="EC" id="2.7.13.3" evidence="2"/>
<feature type="domain" description="Response regulatory" evidence="7">
    <location>
        <begin position="342"/>
        <end position="459"/>
    </location>
</feature>
<dbReference type="SMART" id="SM00388">
    <property type="entry name" value="HisKA"/>
    <property type="match status" value="1"/>
</dbReference>
<evidence type="ECO:0000256" key="6">
    <source>
        <dbReference type="SAM" id="MobiDB-lite"/>
    </source>
</evidence>
<dbReference type="KEGG" id="bsb:Bresu_2354"/>
<dbReference type="InterPro" id="IPR013767">
    <property type="entry name" value="PAS_fold"/>
</dbReference>
<dbReference type="SUPFAM" id="SSF47384">
    <property type="entry name" value="Homodimeric domain of signal transducing histidine kinase"/>
    <property type="match status" value="1"/>
</dbReference>
<dbReference type="eggNOG" id="COG0642">
    <property type="taxonomic scope" value="Bacteria"/>
</dbReference>